<dbReference type="InterPro" id="IPR011010">
    <property type="entry name" value="DNA_brk_join_enz"/>
</dbReference>
<dbReference type="GO" id="GO:0015074">
    <property type="term" value="P:DNA integration"/>
    <property type="evidence" value="ECO:0007669"/>
    <property type="project" value="InterPro"/>
</dbReference>
<accession>A0A6J4IRT4</accession>
<feature type="non-terminal residue" evidence="3">
    <location>
        <position position="1"/>
    </location>
</feature>
<evidence type="ECO:0000256" key="1">
    <source>
        <dbReference type="ARBA" id="ARBA00023172"/>
    </source>
</evidence>
<keyword evidence="1" id="KW-0233">DNA recombination</keyword>
<gene>
    <name evidence="3" type="ORF">AVDCRST_MAG41-2337</name>
</gene>
<dbReference type="Pfam" id="PF00589">
    <property type="entry name" value="Phage_integrase"/>
    <property type="match status" value="1"/>
</dbReference>
<dbReference type="GO" id="GO:0003677">
    <property type="term" value="F:DNA binding"/>
    <property type="evidence" value="ECO:0007669"/>
    <property type="project" value="InterPro"/>
</dbReference>
<dbReference type="PROSITE" id="PS51898">
    <property type="entry name" value="TYR_RECOMBINASE"/>
    <property type="match status" value="1"/>
</dbReference>
<name>A0A6J4IRT4_9ACTN</name>
<dbReference type="InterPro" id="IPR002104">
    <property type="entry name" value="Integrase_catalytic"/>
</dbReference>
<reference evidence="3" key="1">
    <citation type="submission" date="2020-02" db="EMBL/GenBank/DDBJ databases">
        <authorList>
            <person name="Meier V. D."/>
        </authorList>
    </citation>
    <scope>NUCLEOTIDE SEQUENCE</scope>
    <source>
        <strain evidence="3">AVDCRST_MAG41</strain>
    </source>
</reference>
<organism evidence="3">
    <name type="scientific">uncultured Mycobacteriales bacterium</name>
    <dbReference type="NCBI Taxonomy" id="581187"/>
    <lineage>
        <taxon>Bacteria</taxon>
        <taxon>Bacillati</taxon>
        <taxon>Actinomycetota</taxon>
        <taxon>Actinomycetes</taxon>
        <taxon>Mycobacteriales</taxon>
        <taxon>environmental samples</taxon>
    </lineage>
</organism>
<dbReference type="GO" id="GO:0006310">
    <property type="term" value="P:DNA recombination"/>
    <property type="evidence" value="ECO:0007669"/>
    <property type="project" value="UniProtKB-KW"/>
</dbReference>
<dbReference type="EMBL" id="CADCTP010000217">
    <property type="protein sequence ID" value="CAA9260253.1"/>
    <property type="molecule type" value="Genomic_DNA"/>
</dbReference>
<dbReference type="Gene3D" id="1.10.443.10">
    <property type="entry name" value="Intergrase catalytic core"/>
    <property type="match status" value="1"/>
</dbReference>
<evidence type="ECO:0000259" key="2">
    <source>
        <dbReference type="PROSITE" id="PS51898"/>
    </source>
</evidence>
<dbReference type="InterPro" id="IPR013762">
    <property type="entry name" value="Integrase-like_cat_sf"/>
</dbReference>
<dbReference type="AlphaFoldDB" id="A0A6J4IRT4"/>
<evidence type="ECO:0000313" key="3">
    <source>
        <dbReference type="EMBL" id="CAA9260253.1"/>
    </source>
</evidence>
<protein>
    <recommendedName>
        <fullName evidence="2">Tyr recombinase domain-containing protein</fullName>
    </recommendedName>
</protein>
<proteinExistence type="predicted"/>
<sequence length="92" mass="9825">TTGPLFPDSLGGWRDPSNTLRAFRRARGTTGFDWVTSHVFRKTVATILDESGHTARAVADQLGHAKPSMTQDVYMGRGVANPAAAVALNRGS</sequence>
<dbReference type="SUPFAM" id="SSF56349">
    <property type="entry name" value="DNA breaking-rejoining enzymes"/>
    <property type="match status" value="1"/>
</dbReference>
<feature type="domain" description="Tyr recombinase" evidence="2">
    <location>
        <begin position="1"/>
        <end position="88"/>
    </location>
</feature>